<evidence type="ECO:0000256" key="4">
    <source>
        <dbReference type="ARBA" id="ARBA00023136"/>
    </source>
</evidence>
<keyword evidence="4 6" id="KW-0472">Membrane</keyword>
<feature type="transmembrane region" description="Helical" evidence="6">
    <location>
        <begin position="38"/>
        <end position="62"/>
    </location>
</feature>
<dbReference type="OrthoDB" id="9794225at2"/>
<dbReference type="InterPro" id="IPR004837">
    <property type="entry name" value="NaCa_Exmemb"/>
</dbReference>
<accession>A0A5P8E602</accession>
<keyword evidence="3 6" id="KW-1133">Transmembrane helix</keyword>
<feature type="domain" description="Sodium/calcium exchanger membrane region" evidence="7">
    <location>
        <begin position="189"/>
        <end position="329"/>
    </location>
</feature>
<name>A0A5P8E602_9BACT</name>
<dbReference type="PANTHER" id="PTHR10846:SF8">
    <property type="entry name" value="INNER MEMBRANE PROTEIN YRBG"/>
    <property type="match status" value="1"/>
</dbReference>
<feature type="domain" description="Sodium/calcium exchanger membrane region" evidence="7">
    <location>
        <begin position="5"/>
        <end position="144"/>
    </location>
</feature>
<dbReference type="GO" id="GO:0005262">
    <property type="term" value="F:calcium channel activity"/>
    <property type="evidence" value="ECO:0007669"/>
    <property type="project" value="TreeGrafter"/>
</dbReference>
<dbReference type="KEGG" id="alq:C7Y71_004625"/>
<dbReference type="GO" id="GO:0005886">
    <property type="term" value="C:plasma membrane"/>
    <property type="evidence" value="ECO:0007669"/>
    <property type="project" value="TreeGrafter"/>
</dbReference>
<sequence length="332" mass="34357">MILNILYIVVGIILVVWGADKLTGGASDLASRMGVPQIIIGLTIVAIGTSMPEFSVSLLSALNGSAGLAVGNVVGSNIFNTLLIVGAAAAVAPMEIQKSTVRKDMPWTILASVFLIALGADGEISRLDAVVLIAALCAFMVITLQTARKGMKAAKNNNNETTPHASADGADNSAPSENAPKKSTPVWLSIGFVIIGLACLIFGSQLFVNAATSVAKTLHVSDAVIGLTIVAGGTSLPELATSVVAALKGRSGIAIGNVIGSNIMNILLILGVTGTITPLSMQGITPIDLATMGGSILILWLFTFTKYRVERWEGWALLALFAAYMAWLLANI</sequence>
<evidence type="ECO:0000256" key="3">
    <source>
        <dbReference type="ARBA" id="ARBA00022989"/>
    </source>
</evidence>
<organism evidence="8 9">
    <name type="scientific">Pseudoprevotella muciniphila</name>
    <dbReference type="NCBI Taxonomy" id="2133944"/>
    <lineage>
        <taxon>Bacteria</taxon>
        <taxon>Pseudomonadati</taxon>
        <taxon>Bacteroidota</taxon>
        <taxon>Bacteroidia</taxon>
        <taxon>Bacteroidales</taxon>
        <taxon>Prevotellaceae</taxon>
        <taxon>Pseudoprevotella</taxon>
    </lineage>
</organism>
<evidence type="ECO:0000259" key="7">
    <source>
        <dbReference type="Pfam" id="PF01699"/>
    </source>
</evidence>
<dbReference type="NCBIfam" id="TIGR00367">
    <property type="entry name" value="calcium/sodium antiporter"/>
    <property type="match status" value="1"/>
</dbReference>
<dbReference type="InterPro" id="IPR044880">
    <property type="entry name" value="NCX_ion-bd_dom_sf"/>
</dbReference>
<feature type="transmembrane region" description="Helical" evidence="6">
    <location>
        <begin position="186"/>
        <end position="208"/>
    </location>
</feature>
<evidence type="ECO:0000313" key="9">
    <source>
        <dbReference type="Proteomes" id="UP000249375"/>
    </source>
</evidence>
<protein>
    <submittedName>
        <fullName evidence="8">Calcium/sodium antiporter</fullName>
    </submittedName>
</protein>
<dbReference type="EMBL" id="CP033459">
    <property type="protein sequence ID" value="QFQ12354.1"/>
    <property type="molecule type" value="Genomic_DNA"/>
</dbReference>
<evidence type="ECO:0000313" key="8">
    <source>
        <dbReference type="EMBL" id="QFQ12354.1"/>
    </source>
</evidence>
<feature type="transmembrane region" description="Helical" evidence="6">
    <location>
        <begin position="254"/>
        <end position="277"/>
    </location>
</feature>
<dbReference type="PANTHER" id="PTHR10846">
    <property type="entry name" value="SODIUM/POTASSIUM/CALCIUM EXCHANGER"/>
    <property type="match status" value="1"/>
</dbReference>
<dbReference type="GO" id="GO:0006874">
    <property type="term" value="P:intracellular calcium ion homeostasis"/>
    <property type="evidence" value="ECO:0007669"/>
    <property type="project" value="TreeGrafter"/>
</dbReference>
<feature type="transmembrane region" description="Helical" evidence="6">
    <location>
        <begin position="6"/>
        <end position="26"/>
    </location>
</feature>
<feature type="transmembrane region" description="Helical" evidence="6">
    <location>
        <begin position="68"/>
        <end position="92"/>
    </location>
</feature>
<dbReference type="RefSeq" id="WP_111897218.1">
    <property type="nucleotide sequence ID" value="NZ_CP033459.1"/>
</dbReference>
<feature type="transmembrane region" description="Helical" evidence="6">
    <location>
        <begin position="126"/>
        <end position="147"/>
    </location>
</feature>
<feature type="transmembrane region" description="Helical" evidence="6">
    <location>
        <begin position="283"/>
        <end position="302"/>
    </location>
</feature>
<comment type="subcellular location">
    <subcellularLocation>
        <location evidence="1">Membrane</location>
        <topology evidence="1">Multi-pass membrane protein</topology>
    </subcellularLocation>
</comment>
<dbReference type="GO" id="GO:0008273">
    <property type="term" value="F:calcium, potassium:sodium antiporter activity"/>
    <property type="evidence" value="ECO:0007669"/>
    <property type="project" value="TreeGrafter"/>
</dbReference>
<reference evidence="8 9" key="1">
    <citation type="submission" date="2018-11" db="EMBL/GenBank/DDBJ databases">
        <authorList>
            <person name="Na S.W."/>
            <person name="Baik M."/>
        </authorList>
    </citation>
    <scope>NUCLEOTIDE SEQUENCE [LARGE SCALE GENOMIC DNA]</scope>
    <source>
        <strain evidence="8 9">E39</strain>
    </source>
</reference>
<dbReference type="AlphaFoldDB" id="A0A5P8E602"/>
<feature type="region of interest" description="Disordered" evidence="5">
    <location>
        <begin position="154"/>
        <end position="178"/>
    </location>
</feature>
<evidence type="ECO:0000256" key="6">
    <source>
        <dbReference type="SAM" id="Phobius"/>
    </source>
</evidence>
<evidence type="ECO:0000256" key="1">
    <source>
        <dbReference type="ARBA" id="ARBA00004141"/>
    </source>
</evidence>
<feature type="transmembrane region" description="Helical" evidence="6">
    <location>
        <begin position="314"/>
        <end position="330"/>
    </location>
</feature>
<evidence type="ECO:0000256" key="5">
    <source>
        <dbReference type="SAM" id="MobiDB-lite"/>
    </source>
</evidence>
<keyword evidence="2 6" id="KW-0812">Transmembrane</keyword>
<keyword evidence="9" id="KW-1185">Reference proteome</keyword>
<proteinExistence type="predicted"/>
<dbReference type="Proteomes" id="UP000249375">
    <property type="component" value="Chromosome"/>
</dbReference>
<evidence type="ECO:0000256" key="2">
    <source>
        <dbReference type="ARBA" id="ARBA00022692"/>
    </source>
</evidence>
<dbReference type="Pfam" id="PF01699">
    <property type="entry name" value="Na_Ca_ex"/>
    <property type="match status" value="2"/>
</dbReference>
<feature type="transmembrane region" description="Helical" evidence="6">
    <location>
        <begin position="223"/>
        <end position="247"/>
    </location>
</feature>
<gene>
    <name evidence="8" type="ORF">C7Y71_004625</name>
</gene>
<dbReference type="InterPro" id="IPR004481">
    <property type="entry name" value="K/Na/Ca-exchanger"/>
</dbReference>
<dbReference type="Gene3D" id="1.20.1420.30">
    <property type="entry name" value="NCX, central ion-binding region"/>
    <property type="match status" value="2"/>
</dbReference>
<feature type="compositionally biased region" description="Polar residues" evidence="5">
    <location>
        <begin position="155"/>
        <end position="164"/>
    </location>
</feature>